<accession>A0A6C0I086</accession>
<organism evidence="1">
    <name type="scientific">viral metagenome</name>
    <dbReference type="NCBI Taxonomy" id="1070528"/>
    <lineage>
        <taxon>unclassified sequences</taxon>
        <taxon>metagenomes</taxon>
        <taxon>organismal metagenomes</taxon>
    </lineage>
</organism>
<dbReference type="AlphaFoldDB" id="A0A6C0I086"/>
<sequence length="113" mass="13787">MTILDGKGHYDSSNTDSDEVRLILHVWWNRDFYNRRNIYKLRLNFLKFPKEYGKFSEFALLLDANGLITDSKITEYITADEESRKEILQRLKNFINRRKIMQVLIFIYFFFYI</sequence>
<dbReference type="EMBL" id="MN740068">
    <property type="protein sequence ID" value="QHT86421.1"/>
    <property type="molecule type" value="Genomic_DNA"/>
</dbReference>
<reference evidence="1" key="1">
    <citation type="journal article" date="2020" name="Nature">
        <title>Giant virus diversity and host interactions through global metagenomics.</title>
        <authorList>
            <person name="Schulz F."/>
            <person name="Roux S."/>
            <person name="Paez-Espino D."/>
            <person name="Jungbluth S."/>
            <person name="Walsh D.A."/>
            <person name="Denef V.J."/>
            <person name="McMahon K.D."/>
            <person name="Konstantinidis K.T."/>
            <person name="Eloe-Fadrosh E.A."/>
            <person name="Kyrpides N.C."/>
            <person name="Woyke T."/>
        </authorList>
    </citation>
    <scope>NUCLEOTIDE SEQUENCE</scope>
    <source>
        <strain evidence="1">GVMAG-M-3300023184-186</strain>
    </source>
</reference>
<protein>
    <submittedName>
        <fullName evidence="1">Uncharacterized protein</fullName>
    </submittedName>
</protein>
<evidence type="ECO:0000313" key="1">
    <source>
        <dbReference type="EMBL" id="QHT86421.1"/>
    </source>
</evidence>
<name>A0A6C0I086_9ZZZZ</name>
<proteinExistence type="predicted"/>